<evidence type="ECO:0000256" key="1">
    <source>
        <dbReference type="ARBA" id="ARBA00022669"/>
    </source>
</evidence>
<dbReference type="SMART" id="SM00494">
    <property type="entry name" value="ChtBD2"/>
    <property type="match status" value="5"/>
</dbReference>
<keyword evidence="4" id="KW-1015">Disulfide bond</keyword>
<feature type="region of interest" description="Disordered" evidence="6">
    <location>
        <begin position="1"/>
        <end position="30"/>
    </location>
</feature>
<evidence type="ECO:0000313" key="9">
    <source>
        <dbReference type="Proteomes" id="UP000267096"/>
    </source>
</evidence>
<dbReference type="Pfam" id="PF01607">
    <property type="entry name" value="CBM_14"/>
    <property type="match status" value="5"/>
</dbReference>
<dbReference type="GO" id="GO:0008061">
    <property type="term" value="F:chitin binding"/>
    <property type="evidence" value="ECO:0007669"/>
    <property type="project" value="UniProtKB-KW"/>
</dbReference>
<keyword evidence="3" id="KW-0677">Repeat</keyword>
<keyword evidence="9" id="KW-1185">Reference proteome</keyword>
<dbReference type="GO" id="GO:0005576">
    <property type="term" value="C:extracellular region"/>
    <property type="evidence" value="ECO:0007669"/>
    <property type="project" value="InterPro"/>
</dbReference>
<evidence type="ECO:0000256" key="2">
    <source>
        <dbReference type="ARBA" id="ARBA00022729"/>
    </source>
</evidence>
<reference evidence="8 9" key="2">
    <citation type="submission" date="2018-11" db="EMBL/GenBank/DDBJ databases">
        <authorList>
            <consortium name="Pathogen Informatics"/>
        </authorList>
    </citation>
    <scope>NUCLEOTIDE SEQUENCE [LARGE SCALE GENOMIC DNA]</scope>
</reference>
<reference evidence="10" key="1">
    <citation type="submission" date="2017-02" db="UniProtKB">
        <authorList>
            <consortium name="WormBaseParasite"/>
        </authorList>
    </citation>
    <scope>IDENTIFICATION</scope>
</reference>
<dbReference type="PANTHER" id="PTHR23301:SF0">
    <property type="entry name" value="CHITIN-BINDING TYPE-2 DOMAIN-CONTAINING PROTEIN-RELATED"/>
    <property type="match status" value="1"/>
</dbReference>
<feature type="domain" description="Chitin-binding type-2" evidence="7">
    <location>
        <begin position="333"/>
        <end position="390"/>
    </location>
</feature>
<dbReference type="PANTHER" id="PTHR23301">
    <property type="entry name" value="CHITIN BINDING PERITROPHIN-A"/>
    <property type="match status" value="1"/>
</dbReference>
<evidence type="ECO:0000256" key="6">
    <source>
        <dbReference type="SAM" id="MobiDB-lite"/>
    </source>
</evidence>
<evidence type="ECO:0000256" key="5">
    <source>
        <dbReference type="ARBA" id="ARBA00023180"/>
    </source>
</evidence>
<name>A0A0M3J1N7_ANISI</name>
<evidence type="ECO:0000256" key="4">
    <source>
        <dbReference type="ARBA" id="ARBA00023157"/>
    </source>
</evidence>
<dbReference type="AlphaFoldDB" id="A0A0M3J1N7"/>
<dbReference type="InterPro" id="IPR051940">
    <property type="entry name" value="Chitin_bind-dev_reg"/>
</dbReference>
<feature type="domain" description="Chitin-binding type-2" evidence="7">
    <location>
        <begin position="238"/>
        <end position="294"/>
    </location>
</feature>
<evidence type="ECO:0000313" key="8">
    <source>
        <dbReference type="EMBL" id="VDK18640.1"/>
    </source>
</evidence>
<feature type="domain" description="Chitin-binding type-2" evidence="7">
    <location>
        <begin position="159"/>
        <end position="216"/>
    </location>
</feature>
<gene>
    <name evidence="8" type="ORF">ASIM_LOCUS1320</name>
</gene>
<dbReference type="SUPFAM" id="SSF57625">
    <property type="entry name" value="Invertebrate chitin-binding proteins"/>
    <property type="match status" value="5"/>
</dbReference>
<protein>
    <submittedName>
        <fullName evidence="10">Chondroitin proteoglycan 2</fullName>
    </submittedName>
</protein>
<evidence type="ECO:0000259" key="7">
    <source>
        <dbReference type="PROSITE" id="PS50940"/>
    </source>
</evidence>
<sequence>MCASPIKSKSSSSDASSNNQQTPEVMNSYGRGYGYGRGYDEGPRSPVKENGFRHLSTAFQKRFFDHPLCKTRPNGRHAMGECLNKCLLCLDGKGTEVRCANNHVFDEQKKRCVPIREHQKCFAAAQKQSTPTEIATEEQYKPKEENFVPTVQVPEDHARTSCAMLPDGAHELLKCHHRFVLCSNGVTSLTSCSKGLVFNGLTGQCDYPENVASCNAREPITTTSTTVTAGILSVGEEESKCSNKADGMYVDQCSEEYYVCSNGMISKFVCPVGLVYNTERSYCDYKQNVRICGANGMQQQQQASTTTTAPPFMFLRTTWTTRTPILQDNKLGEQGCSVLPNGPQALGNCLPQYMVCSEGTTRLASCSNGLIFNRKTSLCDYPQRIPPCAGLSDAASGNTLQSDALLTGGQKLVSENAKCENRADGLYSVGCSPSYFMCSNGKTNEFKCSAGLFFNIQLSACDYQNNIPACNQNVAVGTTDVPFAAESTQKSVFPSQDIQPSSASIVVGGCSSKLDGNYPESDCSHSFYTCSVGISFLLSSFLGSALYFSGIKTNSFDHL</sequence>
<feature type="compositionally biased region" description="Low complexity" evidence="6">
    <location>
        <begin position="1"/>
        <end position="17"/>
    </location>
</feature>
<dbReference type="PROSITE" id="PS50940">
    <property type="entry name" value="CHIT_BIND_II"/>
    <property type="match status" value="4"/>
</dbReference>
<dbReference type="OrthoDB" id="5914859at2759"/>
<evidence type="ECO:0000313" key="10">
    <source>
        <dbReference type="WBParaSite" id="ASIM_0000144001-mRNA-1"/>
    </source>
</evidence>
<keyword evidence="2" id="KW-0732">Signal</keyword>
<dbReference type="Gene3D" id="2.170.140.10">
    <property type="entry name" value="Chitin binding domain"/>
    <property type="match status" value="4"/>
</dbReference>
<proteinExistence type="predicted"/>
<dbReference type="InterPro" id="IPR002557">
    <property type="entry name" value="Chitin-bd_dom"/>
</dbReference>
<organism evidence="10">
    <name type="scientific">Anisakis simplex</name>
    <name type="common">Herring worm</name>
    <dbReference type="NCBI Taxonomy" id="6269"/>
    <lineage>
        <taxon>Eukaryota</taxon>
        <taxon>Metazoa</taxon>
        <taxon>Ecdysozoa</taxon>
        <taxon>Nematoda</taxon>
        <taxon>Chromadorea</taxon>
        <taxon>Rhabditida</taxon>
        <taxon>Spirurina</taxon>
        <taxon>Ascaridomorpha</taxon>
        <taxon>Ascaridoidea</taxon>
        <taxon>Anisakidae</taxon>
        <taxon>Anisakis</taxon>
        <taxon>Anisakis simplex complex</taxon>
    </lineage>
</organism>
<evidence type="ECO:0000256" key="3">
    <source>
        <dbReference type="ARBA" id="ARBA00022737"/>
    </source>
</evidence>
<accession>A0A0M3J1N7</accession>
<feature type="domain" description="Chitin-binding type-2" evidence="7">
    <location>
        <begin position="416"/>
        <end position="472"/>
    </location>
</feature>
<keyword evidence="5" id="KW-0325">Glycoprotein</keyword>
<dbReference type="InterPro" id="IPR036508">
    <property type="entry name" value="Chitin-bd_dom_sf"/>
</dbReference>
<keyword evidence="1" id="KW-0147">Chitin-binding</keyword>
<dbReference type="Proteomes" id="UP000267096">
    <property type="component" value="Unassembled WGS sequence"/>
</dbReference>
<dbReference type="WBParaSite" id="ASIM_0000144001-mRNA-1">
    <property type="protein sequence ID" value="ASIM_0000144001-mRNA-1"/>
    <property type="gene ID" value="ASIM_0000144001"/>
</dbReference>
<dbReference type="EMBL" id="UYRR01001339">
    <property type="protein sequence ID" value="VDK18640.1"/>
    <property type="molecule type" value="Genomic_DNA"/>
</dbReference>